<evidence type="ECO:0000256" key="1">
    <source>
        <dbReference type="SAM" id="Phobius"/>
    </source>
</evidence>
<evidence type="ECO:0000313" key="2">
    <source>
        <dbReference type="EMBL" id="MFD1675484.1"/>
    </source>
</evidence>
<gene>
    <name evidence="2" type="ORF">ACFSB2_12350</name>
</gene>
<keyword evidence="3" id="KW-1185">Reference proteome</keyword>
<keyword evidence="1" id="KW-0472">Membrane</keyword>
<feature type="transmembrane region" description="Helical" evidence="1">
    <location>
        <begin position="9"/>
        <end position="29"/>
    </location>
</feature>
<protein>
    <recommendedName>
        <fullName evidence="4">Peptidase MA superfamily protein</fullName>
    </recommendedName>
</protein>
<name>A0ABW4JHT4_9BACL</name>
<evidence type="ECO:0008006" key="4">
    <source>
        <dbReference type="Google" id="ProtNLM"/>
    </source>
</evidence>
<sequence length="490" mass="52853">MNQSQDRGFHLSISVVAIFVTMVSVLSIINQCGPAMSKVEEQVDGVWRSLASHATHLSGIARSVVHDGSRVPATLAAAMPHKVVSASGNKALANIHVVAVGSDTTAKQVQHVEQLIQRVGVLSIVSHTVGMSLQKPVTIEIADDESDYQAALQKLAMTKQSAANLAEDTGGFTQNSTIVIPMNQNQSEGDLANTLTHEMTHVVFNQNIGTLPSWLNEGIAVFDGMQGQKQVESAVTFAGDERQLAETILDVAQKHQLQPLFADEQVILDGKTSYDYELQDWLAVSDLVSQHGLTAIQDDLQMMQQHVNESTAFIRAFGQPESTFNASLTALLNKASTTKNQGVQLQCNVTQDFTGELEILPQGTTNWQGLDVSDGQYSIDVQADGKLSGQFKTLPVVKDNNGADARTLYISLLPKQPETYQGKKVINSGFAFDVHDGLYAFENAWVSLKDGQTIYTSTPSLFGVSITGVREAATGNALLPLFAAQEKVSN</sequence>
<organism evidence="2 3">
    <name type="scientific">Alicyclobacillus fodiniaquatilis</name>
    <dbReference type="NCBI Taxonomy" id="1661150"/>
    <lineage>
        <taxon>Bacteria</taxon>
        <taxon>Bacillati</taxon>
        <taxon>Bacillota</taxon>
        <taxon>Bacilli</taxon>
        <taxon>Bacillales</taxon>
        <taxon>Alicyclobacillaceae</taxon>
        <taxon>Alicyclobacillus</taxon>
    </lineage>
</organism>
<dbReference type="EMBL" id="JBHUCX010000028">
    <property type="protein sequence ID" value="MFD1675484.1"/>
    <property type="molecule type" value="Genomic_DNA"/>
</dbReference>
<dbReference type="Proteomes" id="UP001597079">
    <property type="component" value="Unassembled WGS sequence"/>
</dbReference>
<accession>A0ABW4JHT4</accession>
<dbReference type="RefSeq" id="WP_377943354.1">
    <property type="nucleotide sequence ID" value="NZ_JBHUCX010000028.1"/>
</dbReference>
<proteinExistence type="predicted"/>
<comment type="caution">
    <text evidence="2">The sequence shown here is derived from an EMBL/GenBank/DDBJ whole genome shotgun (WGS) entry which is preliminary data.</text>
</comment>
<keyword evidence="1" id="KW-0812">Transmembrane</keyword>
<reference evidence="3" key="1">
    <citation type="journal article" date="2019" name="Int. J. Syst. Evol. Microbiol.">
        <title>The Global Catalogue of Microorganisms (GCM) 10K type strain sequencing project: providing services to taxonomists for standard genome sequencing and annotation.</title>
        <authorList>
            <consortium name="The Broad Institute Genomics Platform"/>
            <consortium name="The Broad Institute Genome Sequencing Center for Infectious Disease"/>
            <person name="Wu L."/>
            <person name="Ma J."/>
        </authorList>
    </citation>
    <scope>NUCLEOTIDE SEQUENCE [LARGE SCALE GENOMIC DNA]</scope>
    <source>
        <strain evidence="3">CGMCC 1.12286</strain>
    </source>
</reference>
<evidence type="ECO:0000313" key="3">
    <source>
        <dbReference type="Proteomes" id="UP001597079"/>
    </source>
</evidence>
<keyword evidence="1" id="KW-1133">Transmembrane helix</keyword>